<dbReference type="Pfam" id="PF05088">
    <property type="entry name" value="Bac_GDH_CD"/>
    <property type="match status" value="1"/>
</dbReference>
<dbReference type="InterPro" id="IPR046346">
    <property type="entry name" value="Aminoacid_DH-like_N_sf"/>
</dbReference>
<dbReference type="InterPro" id="IPR049056">
    <property type="entry name" value="NAD_Glu_DH_HM3"/>
</dbReference>
<dbReference type="EMBL" id="SACO01000009">
    <property type="protein sequence ID" value="RVU04300.1"/>
    <property type="molecule type" value="Genomic_DNA"/>
</dbReference>
<feature type="domain" description="NAD-glutamate dehydrogenase ACT3" evidence="6">
    <location>
        <begin position="534"/>
        <end position="609"/>
    </location>
</feature>
<feature type="domain" description="NAD-glutamate dehydrogenase catalytic" evidence="2">
    <location>
        <begin position="713"/>
        <end position="1209"/>
    </location>
</feature>
<dbReference type="InterPro" id="IPR007780">
    <property type="entry name" value="NAD_Glu_DH_bac"/>
</dbReference>
<evidence type="ECO:0000313" key="7">
    <source>
        <dbReference type="EMBL" id="RVU04300.1"/>
    </source>
</evidence>
<proteinExistence type="predicted"/>
<dbReference type="Pfam" id="PF21077">
    <property type="entry name" value="GDH_ACT3"/>
    <property type="match status" value="1"/>
</dbReference>
<gene>
    <name evidence="7" type="ORF">EOE18_12480</name>
</gene>
<dbReference type="PIRSF" id="PIRSF036761">
    <property type="entry name" value="GDH_Mll4104"/>
    <property type="match status" value="1"/>
</dbReference>
<evidence type="ECO:0000259" key="5">
    <source>
        <dbReference type="Pfam" id="PF21076"/>
    </source>
</evidence>
<dbReference type="InterPro" id="IPR048381">
    <property type="entry name" value="GDH_C"/>
</dbReference>
<dbReference type="Proteomes" id="UP000282837">
    <property type="component" value="Unassembled WGS sequence"/>
</dbReference>
<feature type="domain" description="NAD-specific glutamate dehydrogenase C-terminal" evidence="3">
    <location>
        <begin position="1254"/>
        <end position="1580"/>
    </location>
</feature>
<dbReference type="PANTHER" id="PTHR43403">
    <property type="entry name" value="NAD-SPECIFIC GLUTAMATE DEHYDROGENASE"/>
    <property type="match status" value="1"/>
</dbReference>
<sequence>MSNPADTAPDMPEATPLEARLTTQLAEAQLPGDGEMPPEQLLEAARFLLATSQTRERAKTAMALETVAGETGRIMRIAIVNEDMPFLVDSICTTISAHGLVIDRLLHPVVRVLRDGKGKITDLPDDEAPGVPRESMIYVETSRADDRTRNALSAALAVTLGDVRAAVADWPAMQRAMEEDAATLNAMERPEGAALLRWFNDGMLTQLGHVVRRRDGSQALALGICRKSTWDVLSPASFARTFAWFDDALARGGAGRLPLILKSNRIAHVHRRVPLDLFIMPVVEGGQVVALSIHAGVWTSASLASPPTHVPVMRSQLAQLMDKFEFTPQGHAGKVLTHALTSLPHDQLIAFADADLERVALTMMSLIDRPRPKLAVVAAPLDRHVFAFVWLPRDAVATEVRMAISDMLTSAAGAEIIDWSLELEGSNLAQLRFLLAMPDTGGPDAGTTERATLPDEAALDAALRAMLRGWGDAVEAEIAAHEDPADAAAMAARYAEAFPIPYRNLYGPAEAAIDIARLRRMAQTPDDPLHRRTVRLYRLEGDVAGRLRLKLYQQEGALELSDVVPALENFGFRVIDTIPTPLTSVNEDGMPESLGSIHDIVLALPAGQSLPSVLNHAPIIEDALTAMLNGAGENDAFNRLIVEVGLSAREANWLRALYRYLRQTGLGFGIDTAVDALRGASFVTLGLVDLLRARHQPGIDKREAVEAEAESVIRNGLSNVSGINDDRLLRAFRAAVLAILRTNAFVPAGQEALAFKFDSALVPGLPKPLPWREIFVYSRRVEGIHLRSGPVARGGLRWSDRRDDFRTEVLGLMKAQRVKNAVIVPTGAKGGFYPKQLPDPAKNREAWAAEGRASYQVFIRALLSLTDNIVDNAVAHPEGMVIRDGEDPYFVVAADKGTATFSDTANALAEEKLFWLDDAFASGGSKGYDHKAMGITAKGAWISVQRHFRELGIDVQSDPVRVVGVGDMSGDVFGNGMLLSKSILLQAAFDHRHIFIDPTPDAAKAWEERNRLFALPRSSWDDYDKSLISAGGGVFPRTQKSIPLSPEAQSILGLEVDTIDPDSLMTAILKAPADLLWFGGIGTYIKAPEEAHAQVGDPANDAIRINGRDVRARVIGEGANLGCTQAGRIDYALHGTQGVGGRGNTDFIDNSAGVDCSDKEVNIKIALASAKRAGRLDEDGRVALLVAMTDDVSALVLEDNRLQALGLSIAENGGAAAVPGYVRLIEVLEEGGHLDRRTEGLADADAFLRRAAEGAGFTRPELAVLLSSAKLVVQDALEHSTVVDDAGLEDDLIASFPTAMRETYREDILNHRLRREILATRLANRLVNRMGFVHPFELAEEEGVGLAEVTAAFLAAEKLFDLGPIWAAIEQAEMSEAARILLFDRLAQALRGHMADLLRGGVALTSPTQMAEQLAPAVAQLAGALDHLLMAESQGPTARLRSDLTIMGASAEESESVLRLFDLDGAVGLAALAHSSGADPLALAKAFTALGAALGLDWAQGVAARLAPSDPWERLLVGGLARDFQQMRLDALRRMSQQQAGDPQSAAQGWLEAQASGVARLRGMIERAKRVAPTTPAMLAQIAGQARGLLAR</sequence>
<dbReference type="SUPFAM" id="SSF51735">
    <property type="entry name" value="NAD(P)-binding Rossmann-fold domains"/>
    <property type="match status" value="1"/>
</dbReference>
<dbReference type="InterPro" id="IPR049058">
    <property type="entry name" value="NAD_Glu_DH_HM2"/>
</dbReference>
<dbReference type="InterPro" id="IPR028971">
    <property type="entry name" value="NAD-GDH_cat"/>
</dbReference>
<dbReference type="InterPro" id="IPR049062">
    <property type="entry name" value="NAD_Glu_DH_ACT2"/>
</dbReference>
<dbReference type="GO" id="GO:0006538">
    <property type="term" value="P:L-glutamate catabolic process"/>
    <property type="evidence" value="ECO:0007669"/>
    <property type="project" value="InterPro"/>
</dbReference>
<dbReference type="Pfam" id="PF21074">
    <property type="entry name" value="GDH_C"/>
    <property type="match status" value="1"/>
</dbReference>
<dbReference type="InterPro" id="IPR024727">
    <property type="entry name" value="NAD_Glu_DH_N_ACT1"/>
</dbReference>
<dbReference type="InterPro" id="IPR049059">
    <property type="entry name" value="NAD_Glu_DH_HM1"/>
</dbReference>
<dbReference type="InterPro" id="IPR049064">
    <property type="entry name" value="NAD_Glu_DH_ACT3"/>
</dbReference>
<evidence type="ECO:0000259" key="3">
    <source>
        <dbReference type="Pfam" id="PF21074"/>
    </source>
</evidence>
<protein>
    <submittedName>
        <fullName evidence="7">Glutamate dehydrogenase</fullName>
    </submittedName>
</protein>
<organism evidence="7 8">
    <name type="scientific">Novosphingobium umbonatum</name>
    <dbReference type="NCBI Taxonomy" id="1908524"/>
    <lineage>
        <taxon>Bacteria</taxon>
        <taxon>Pseudomonadati</taxon>
        <taxon>Pseudomonadota</taxon>
        <taxon>Alphaproteobacteria</taxon>
        <taxon>Sphingomonadales</taxon>
        <taxon>Sphingomonadaceae</taxon>
        <taxon>Novosphingobium</taxon>
    </lineage>
</organism>
<evidence type="ECO:0000259" key="4">
    <source>
        <dbReference type="Pfam" id="PF21075"/>
    </source>
</evidence>
<dbReference type="GO" id="GO:0004069">
    <property type="term" value="F:L-aspartate:2-oxoglutarate aminotransferase activity"/>
    <property type="evidence" value="ECO:0007669"/>
    <property type="project" value="InterPro"/>
</dbReference>
<dbReference type="Pfam" id="PF21079">
    <property type="entry name" value="GDH_HM2"/>
    <property type="match status" value="1"/>
</dbReference>
<dbReference type="Pfam" id="PF21075">
    <property type="entry name" value="GDH_ACT1"/>
    <property type="match status" value="1"/>
</dbReference>
<accession>A0A437N2Z7</accession>
<dbReference type="RefSeq" id="WP_127709992.1">
    <property type="nucleotide sequence ID" value="NZ_SACO01000009.1"/>
</dbReference>
<dbReference type="InterPro" id="IPR036291">
    <property type="entry name" value="NAD(P)-bd_dom_sf"/>
</dbReference>
<dbReference type="Pfam" id="PF21078">
    <property type="entry name" value="GDH_HM3"/>
    <property type="match status" value="1"/>
</dbReference>
<evidence type="ECO:0000313" key="8">
    <source>
        <dbReference type="Proteomes" id="UP000282837"/>
    </source>
</evidence>
<dbReference type="OrthoDB" id="9758052at2"/>
<evidence type="ECO:0000256" key="1">
    <source>
        <dbReference type="ARBA" id="ARBA00023002"/>
    </source>
</evidence>
<dbReference type="GO" id="GO:0004352">
    <property type="term" value="F:glutamate dehydrogenase (NAD+) activity"/>
    <property type="evidence" value="ECO:0007669"/>
    <property type="project" value="InterPro"/>
</dbReference>
<feature type="domain" description="NAD-glutamate dehydrogenase ACT2" evidence="5">
    <location>
        <begin position="374"/>
        <end position="470"/>
    </location>
</feature>
<dbReference type="Pfam" id="PF21076">
    <property type="entry name" value="GDH_ACT2"/>
    <property type="match status" value="1"/>
</dbReference>
<comment type="caution">
    <text evidence="7">The sequence shown here is derived from an EMBL/GenBank/DDBJ whole genome shotgun (WGS) entry which is preliminary data.</text>
</comment>
<dbReference type="Pfam" id="PF21073">
    <property type="entry name" value="GDH_HM1"/>
    <property type="match status" value="1"/>
</dbReference>
<dbReference type="PANTHER" id="PTHR43403:SF1">
    <property type="entry name" value="NAD-SPECIFIC GLUTAMATE DEHYDROGENASE"/>
    <property type="match status" value="1"/>
</dbReference>
<evidence type="ECO:0000259" key="6">
    <source>
        <dbReference type="Pfam" id="PF21077"/>
    </source>
</evidence>
<name>A0A437N2Z7_9SPHN</name>
<evidence type="ECO:0000259" key="2">
    <source>
        <dbReference type="Pfam" id="PF05088"/>
    </source>
</evidence>
<dbReference type="SUPFAM" id="SSF53223">
    <property type="entry name" value="Aminoacid dehydrogenase-like, N-terminal domain"/>
    <property type="match status" value="1"/>
</dbReference>
<feature type="domain" description="NAD-glutamate dehydrogenase N-terminal ACT1" evidence="4">
    <location>
        <begin position="69"/>
        <end position="154"/>
    </location>
</feature>
<keyword evidence="8" id="KW-1185">Reference proteome</keyword>
<keyword evidence="1" id="KW-0560">Oxidoreductase</keyword>
<reference evidence="7 8" key="1">
    <citation type="submission" date="2019-01" db="EMBL/GenBank/DDBJ databases">
        <authorList>
            <person name="Chen W.-M."/>
        </authorList>
    </citation>
    <scope>NUCLEOTIDE SEQUENCE [LARGE SCALE GENOMIC DNA]</scope>
    <source>
        <strain evidence="7 8">FSY-9</strain>
    </source>
</reference>